<reference evidence="12" key="1">
    <citation type="submission" date="2016-10" db="EMBL/GenBank/DDBJ databases">
        <title>Sequence of Gallionella enrichment culture.</title>
        <authorList>
            <person name="Poehlein A."/>
            <person name="Muehling M."/>
            <person name="Daniel R."/>
        </authorList>
    </citation>
    <scope>NUCLEOTIDE SEQUENCE</scope>
</reference>
<sequence>MAGELRVDEARVTYRQPGHRTLTAVDGVSLTLKPGEVLGLVGGSGCGKSTLARDVLLTNVQAAVQKRSTKAGRDALQAGEKIAWAGCQQVTGFEAVERVLEVDQTPIGKTPRSCAATYIGF</sequence>
<keyword evidence="7" id="KW-0067">ATP-binding</keyword>
<dbReference type="InterPro" id="IPR003439">
    <property type="entry name" value="ABC_transporter-like_ATP-bd"/>
</dbReference>
<proteinExistence type="predicted"/>
<organism evidence="12">
    <name type="scientific">mine drainage metagenome</name>
    <dbReference type="NCBI Taxonomy" id="410659"/>
    <lineage>
        <taxon>unclassified sequences</taxon>
        <taxon>metagenomes</taxon>
        <taxon>ecological metagenomes</taxon>
    </lineage>
</organism>
<keyword evidence="10" id="KW-0234">DNA repair</keyword>
<evidence type="ECO:0000313" key="12">
    <source>
        <dbReference type="EMBL" id="OIQ76448.1"/>
    </source>
</evidence>
<dbReference type="GO" id="GO:0016887">
    <property type="term" value="F:ATP hydrolysis activity"/>
    <property type="evidence" value="ECO:0007669"/>
    <property type="project" value="InterPro"/>
</dbReference>
<accession>A0A1J5PZN9</accession>
<dbReference type="Pfam" id="PF00005">
    <property type="entry name" value="ABC_tran"/>
    <property type="match status" value="1"/>
</dbReference>
<dbReference type="GO" id="GO:0005524">
    <property type="term" value="F:ATP binding"/>
    <property type="evidence" value="ECO:0007669"/>
    <property type="project" value="UniProtKB-KW"/>
</dbReference>
<dbReference type="GO" id="GO:0004518">
    <property type="term" value="F:nuclease activity"/>
    <property type="evidence" value="ECO:0007669"/>
    <property type="project" value="UniProtKB-KW"/>
</dbReference>
<evidence type="ECO:0000256" key="4">
    <source>
        <dbReference type="ARBA" id="ARBA00022741"/>
    </source>
</evidence>
<keyword evidence="6" id="KW-0228">DNA excision</keyword>
<keyword evidence="8" id="KW-0267">Excision nuclease</keyword>
<dbReference type="EMBL" id="MLJW01001865">
    <property type="protein sequence ID" value="OIQ76448.1"/>
    <property type="molecule type" value="Genomic_DNA"/>
</dbReference>
<evidence type="ECO:0000256" key="10">
    <source>
        <dbReference type="ARBA" id="ARBA00023204"/>
    </source>
</evidence>
<keyword evidence="9" id="KW-0238">DNA-binding</keyword>
<evidence type="ECO:0000259" key="11">
    <source>
        <dbReference type="Pfam" id="PF00005"/>
    </source>
</evidence>
<dbReference type="GO" id="GO:0003677">
    <property type="term" value="F:DNA binding"/>
    <property type="evidence" value="ECO:0007669"/>
    <property type="project" value="UniProtKB-KW"/>
</dbReference>
<dbReference type="GO" id="GO:0005737">
    <property type="term" value="C:cytoplasm"/>
    <property type="evidence" value="ECO:0007669"/>
    <property type="project" value="UniProtKB-SubCell"/>
</dbReference>
<evidence type="ECO:0000256" key="7">
    <source>
        <dbReference type="ARBA" id="ARBA00022840"/>
    </source>
</evidence>
<dbReference type="InterPro" id="IPR027417">
    <property type="entry name" value="P-loop_NTPase"/>
</dbReference>
<dbReference type="SUPFAM" id="SSF52540">
    <property type="entry name" value="P-loop containing nucleoside triphosphate hydrolases"/>
    <property type="match status" value="1"/>
</dbReference>
<comment type="subcellular location">
    <subcellularLocation>
        <location evidence="1">Cytoplasm</location>
    </subcellularLocation>
</comment>
<dbReference type="PANTHER" id="PTHR43152">
    <property type="entry name" value="UVRABC SYSTEM PROTEIN A"/>
    <property type="match status" value="1"/>
</dbReference>
<comment type="caution">
    <text evidence="12">The sequence shown here is derived from an EMBL/GenBank/DDBJ whole genome shotgun (WGS) entry which is preliminary data.</text>
</comment>
<protein>
    <submittedName>
        <fullName evidence="12">UvrABC system protein A</fullName>
    </submittedName>
</protein>
<keyword evidence="4" id="KW-0547">Nucleotide-binding</keyword>
<dbReference type="GO" id="GO:0006281">
    <property type="term" value="P:DNA repair"/>
    <property type="evidence" value="ECO:0007669"/>
    <property type="project" value="UniProtKB-KW"/>
</dbReference>
<keyword evidence="3" id="KW-0677">Repeat</keyword>
<dbReference type="PANTHER" id="PTHR43152:SF3">
    <property type="entry name" value="UVRABC SYSTEM PROTEIN A"/>
    <property type="match status" value="1"/>
</dbReference>
<evidence type="ECO:0000256" key="8">
    <source>
        <dbReference type="ARBA" id="ARBA00022881"/>
    </source>
</evidence>
<gene>
    <name evidence="12" type="primary">uvrA_20</name>
    <name evidence="12" type="ORF">GALL_418660</name>
</gene>
<evidence type="ECO:0000256" key="2">
    <source>
        <dbReference type="ARBA" id="ARBA00022490"/>
    </source>
</evidence>
<evidence type="ECO:0000256" key="9">
    <source>
        <dbReference type="ARBA" id="ARBA00023125"/>
    </source>
</evidence>
<evidence type="ECO:0000256" key="1">
    <source>
        <dbReference type="ARBA" id="ARBA00004496"/>
    </source>
</evidence>
<dbReference type="AlphaFoldDB" id="A0A1J5PZN9"/>
<keyword evidence="5" id="KW-0227">DNA damage</keyword>
<keyword evidence="2" id="KW-0963">Cytoplasm</keyword>
<evidence type="ECO:0000256" key="3">
    <source>
        <dbReference type="ARBA" id="ARBA00022737"/>
    </source>
</evidence>
<evidence type="ECO:0000256" key="6">
    <source>
        <dbReference type="ARBA" id="ARBA00022769"/>
    </source>
</evidence>
<name>A0A1J5PZN9_9ZZZZ</name>
<feature type="domain" description="ABC transporter" evidence="11">
    <location>
        <begin position="26"/>
        <end position="53"/>
    </location>
</feature>
<evidence type="ECO:0000256" key="5">
    <source>
        <dbReference type="ARBA" id="ARBA00022763"/>
    </source>
</evidence>
<dbReference type="Gene3D" id="3.40.50.300">
    <property type="entry name" value="P-loop containing nucleotide triphosphate hydrolases"/>
    <property type="match status" value="1"/>
</dbReference>